<sequence>MVIDMNNDTCIEELINGLNMGKIAIDHLVDKIENRKLKEIAVHQRKNYDDLKEKIMQTFPHTEDEVKNKFMLESMIEMKTILSDDAKIAKMLTEGSNQAIMTMTHLLNKEENVDPKIKAFADDFEDISKRYIEELKEFL</sequence>
<dbReference type="AlphaFoldDB" id="E7G6Q6"/>
<evidence type="ECO:0000313" key="2">
    <source>
        <dbReference type="Proteomes" id="UP000003157"/>
    </source>
</evidence>
<evidence type="ECO:0008006" key="3">
    <source>
        <dbReference type="Google" id="ProtNLM"/>
    </source>
</evidence>
<proteinExistence type="predicted"/>
<organism evidence="1 2">
    <name type="scientific">Coprobacillus cateniformis</name>
    <dbReference type="NCBI Taxonomy" id="100884"/>
    <lineage>
        <taxon>Bacteria</taxon>
        <taxon>Bacillati</taxon>
        <taxon>Bacillota</taxon>
        <taxon>Erysipelotrichia</taxon>
        <taxon>Erysipelotrichales</taxon>
        <taxon>Coprobacillaceae</taxon>
        <taxon>Coprobacillus</taxon>
    </lineage>
</organism>
<accession>E7G6Q6</accession>
<dbReference type="Proteomes" id="UP000003157">
    <property type="component" value="Unassembled WGS sequence"/>
</dbReference>
<keyword evidence="2" id="KW-1185">Reference proteome</keyword>
<dbReference type="eggNOG" id="ENOG5032Q9J">
    <property type="taxonomic scope" value="Bacteria"/>
</dbReference>
<dbReference type="HOGENOM" id="CLU_1841730_0_0_9"/>
<name>E7G6Q6_9FIRM</name>
<gene>
    <name evidence="1" type="ORF">HMPREF9488_00444</name>
</gene>
<protein>
    <recommendedName>
        <fullName evidence="3">DUF2383 domain-containing protein</fullName>
    </recommendedName>
</protein>
<dbReference type="EMBL" id="ADKX01000007">
    <property type="protein sequence ID" value="EFW06212.1"/>
    <property type="molecule type" value="Genomic_DNA"/>
</dbReference>
<dbReference type="STRING" id="100884.GCA_000269565_01266"/>
<reference evidence="1 2" key="1">
    <citation type="submission" date="2010-12" db="EMBL/GenBank/DDBJ databases">
        <title>The Genome Sequence of Coprobacillus sp. strain 29_1.</title>
        <authorList>
            <consortium name="The Broad Institute Genome Sequencing Platform"/>
            <person name="Earl A."/>
            <person name="Ward D."/>
            <person name="Feldgarden M."/>
            <person name="Gevers D."/>
            <person name="Daigneault M."/>
            <person name="Sibley C.D."/>
            <person name="White A."/>
            <person name="Strauss J."/>
            <person name="Allen-Vercoe E."/>
            <person name="Young S.K."/>
            <person name="Zeng Q."/>
            <person name="Gargeya S."/>
            <person name="Fitzgerald M."/>
            <person name="Haas B."/>
            <person name="Abouelleil A."/>
            <person name="Alvarado L."/>
            <person name="Arachchi H.M."/>
            <person name="Berlin A."/>
            <person name="Brown A."/>
            <person name="Chapman S.B."/>
            <person name="Chen Z."/>
            <person name="Dunbar C."/>
            <person name="Freedman E."/>
            <person name="Gearin G."/>
            <person name="Gellesch M."/>
            <person name="Goldberg J."/>
            <person name="Griggs A."/>
            <person name="Gujja S."/>
            <person name="Heilman E."/>
            <person name="Heiman D."/>
            <person name="Howarth C."/>
            <person name="Larson L."/>
            <person name="Lui A."/>
            <person name="MacDonald P.J.P."/>
            <person name="Mehta T."/>
            <person name="Montmayeur A."/>
            <person name="Murphy C."/>
            <person name="Neiman D."/>
            <person name="Pearson M."/>
            <person name="Priest M."/>
            <person name="Roberts A."/>
            <person name="Saif S."/>
            <person name="Shea T."/>
            <person name="Shenoy N."/>
            <person name="Sisk P."/>
            <person name="Stolte C."/>
            <person name="Sykes S."/>
            <person name="White J."/>
            <person name="Yandava C."/>
            <person name="Nusbaum C."/>
            <person name="Birren B."/>
        </authorList>
    </citation>
    <scope>NUCLEOTIDE SEQUENCE [LARGE SCALE GENOMIC DNA]</scope>
    <source>
        <strain evidence="1 2">29_1</strain>
    </source>
</reference>
<evidence type="ECO:0000313" key="1">
    <source>
        <dbReference type="EMBL" id="EFW06212.1"/>
    </source>
</evidence>
<comment type="caution">
    <text evidence="1">The sequence shown here is derived from an EMBL/GenBank/DDBJ whole genome shotgun (WGS) entry which is preliminary data.</text>
</comment>